<evidence type="ECO:0000313" key="2">
    <source>
        <dbReference type="EMBL" id="OXM55638.1"/>
    </source>
</evidence>
<organism evidence="2 3">
    <name type="scientific">Amycolatopsis alba DSM 44262</name>
    <dbReference type="NCBI Taxonomy" id="1125972"/>
    <lineage>
        <taxon>Bacteria</taxon>
        <taxon>Bacillati</taxon>
        <taxon>Actinomycetota</taxon>
        <taxon>Actinomycetes</taxon>
        <taxon>Pseudonocardiales</taxon>
        <taxon>Pseudonocardiaceae</taxon>
        <taxon>Amycolatopsis</taxon>
    </lineage>
</organism>
<comment type="caution">
    <text evidence="2">The sequence shown here is derived from an EMBL/GenBank/DDBJ whole genome shotgun (WGS) entry which is preliminary data.</text>
</comment>
<feature type="domain" description="Peptidase C1A papain C-terminal" evidence="1">
    <location>
        <begin position="68"/>
        <end position="219"/>
    </location>
</feature>
<dbReference type="GO" id="GO:0008234">
    <property type="term" value="F:cysteine-type peptidase activity"/>
    <property type="evidence" value="ECO:0007669"/>
    <property type="project" value="InterPro"/>
</dbReference>
<dbReference type="InterPro" id="IPR038765">
    <property type="entry name" value="Papain-like_cys_pep_sf"/>
</dbReference>
<gene>
    <name evidence="2" type="ORF">CFP75_00770</name>
</gene>
<dbReference type="InterPro" id="IPR000668">
    <property type="entry name" value="Peptidase_C1A_C"/>
</dbReference>
<keyword evidence="3" id="KW-1185">Reference proteome</keyword>
<dbReference type="GO" id="GO:0006508">
    <property type="term" value="P:proteolysis"/>
    <property type="evidence" value="ECO:0007669"/>
    <property type="project" value="InterPro"/>
</dbReference>
<evidence type="ECO:0000259" key="1">
    <source>
        <dbReference type="Pfam" id="PF00112"/>
    </source>
</evidence>
<dbReference type="EMBL" id="NMQU01000003">
    <property type="protein sequence ID" value="OXM55638.1"/>
    <property type="molecule type" value="Genomic_DNA"/>
</dbReference>
<reference evidence="2 3" key="1">
    <citation type="submission" date="2017-07" db="EMBL/GenBank/DDBJ databases">
        <title>Amycolatopsis alba DSM 44262 Genome sequencing and assembly.</title>
        <authorList>
            <person name="Kaur N."/>
            <person name="Mayilraj S."/>
        </authorList>
    </citation>
    <scope>NUCLEOTIDE SEQUENCE [LARGE SCALE GENOMIC DNA]</scope>
    <source>
        <strain evidence="2 3">DSM 44262</strain>
    </source>
</reference>
<dbReference type="SUPFAM" id="SSF54001">
    <property type="entry name" value="Cysteine proteinases"/>
    <property type="match status" value="1"/>
</dbReference>
<accession>A0A229S9Q6</accession>
<dbReference type="CDD" id="cd02619">
    <property type="entry name" value="Peptidase_C1"/>
    <property type="match status" value="1"/>
</dbReference>
<protein>
    <recommendedName>
        <fullName evidence="1">Peptidase C1A papain C-terminal domain-containing protein</fullName>
    </recommendedName>
</protein>
<sequence>MTAGAVTLPRAWFPPVLDHRDQPTCTAAVVTALAAYQVRRLTGLDWTPSVLFNYVTSRMISGHGRLRGSRLDWAFAAWHRFGLPSEADWPFSAAQIDRIPTKACFLRAKAFRGIGYRRLDTGEQAPGEPLARIRAAVGSGTPVSLEFPLNPAQLTAMDSGRLPMLPDDAKVFARHVVLVTGYDDNAYAGTEPGSGEELTGALLVRNSWGTGWGDEGYGWLPYRYCDKGLTSHHWTVELGQVSGERTVG</sequence>
<name>A0A229S9Q6_AMYAL</name>
<evidence type="ECO:0000313" key="3">
    <source>
        <dbReference type="Proteomes" id="UP000215563"/>
    </source>
</evidence>
<dbReference type="Proteomes" id="UP000215563">
    <property type="component" value="Unassembled WGS sequence"/>
</dbReference>
<dbReference type="Pfam" id="PF00112">
    <property type="entry name" value="Peptidase_C1"/>
    <property type="match status" value="1"/>
</dbReference>
<dbReference type="AlphaFoldDB" id="A0A229S9Q6"/>
<dbReference type="Gene3D" id="3.90.70.10">
    <property type="entry name" value="Cysteine proteinases"/>
    <property type="match status" value="1"/>
</dbReference>
<proteinExistence type="predicted"/>